<dbReference type="HOGENOM" id="CLU_2360279_0_0_1"/>
<sequence length="96" mass="10640">MEQLHTAWDRPMAPPAKCVIAYLGGWPHINGLLWMLTLGAAAAGYEYPFGTTTSPANCMRPRRHTSQQVVASYAPQKHDIAVPPREKNIMELPTVL</sequence>
<dbReference type="Proteomes" id="UP000016923">
    <property type="component" value="Unassembled WGS sequence"/>
</dbReference>
<organism evidence="1 2">
    <name type="scientific">Ophiostoma piceae (strain UAMH 11346)</name>
    <name type="common">Sap stain fungus</name>
    <dbReference type="NCBI Taxonomy" id="1262450"/>
    <lineage>
        <taxon>Eukaryota</taxon>
        <taxon>Fungi</taxon>
        <taxon>Dikarya</taxon>
        <taxon>Ascomycota</taxon>
        <taxon>Pezizomycotina</taxon>
        <taxon>Sordariomycetes</taxon>
        <taxon>Sordariomycetidae</taxon>
        <taxon>Ophiostomatales</taxon>
        <taxon>Ophiostomataceae</taxon>
        <taxon>Ophiostoma</taxon>
    </lineage>
</organism>
<dbReference type="AlphaFoldDB" id="S3BTK9"/>
<evidence type="ECO:0000313" key="1">
    <source>
        <dbReference type="EMBL" id="EPE02726.1"/>
    </source>
</evidence>
<protein>
    <submittedName>
        <fullName evidence="1">Uncharacterized protein</fullName>
    </submittedName>
</protein>
<dbReference type="VEuPathDB" id="FungiDB:F503_04075"/>
<reference evidence="1 2" key="1">
    <citation type="journal article" date="2013" name="BMC Genomics">
        <title>The genome and transcriptome of the pine saprophyte Ophiostoma piceae, and a comparison with the bark beetle-associated pine pathogen Grosmannia clavigera.</title>
        <authorList>
            <person name="Haridas S."/>
            <person name="Wang Y."/>
            <person name="Lim L."/>
            <person name="Massoumi Alamouti S."/>
            <person name="Jackman S."/>
            <person name="Docking R."/>
            <person name="Robertson G."/>
            <person name="Birol I."/>
            <person name="Bohlmann J."/>
            <person name="Breuil C."/>
        </authorList>
    </citation>
    <scope>NUCLEOTIDE SEQUENCE [LARGE SCALE GENOMIC DNA]</scope>
    <source>
        <strain evidence="1 2">UAMH 11346</strain>
    </source>
</reference>
<dbReference type="EMBL" id="KE148175">
    <property type="protein sequence ID" value="EPE02726.1"/>
    <property type="molecule type" value="Genomic_DNA"/>
</dbReference>
<accession>S3BTK9</accession>
<proteinExistence type="predicted"/>
<evidence type="ECO:0000313" key="2">
    <source>
        <dbReference type="Proteomes" id="UP000016923"/>
    </source>
</evidence>
<keyword evidence="2" id="KW-1185">Reference proteome</keyword>
<name>S3BTK9_OPHP1</name>
<gene>
    <name evidence="1" type="ORF">F503_04075</name>
</gene>